<dbReference type="InterPro" id="IPR035920">
    <property type="entry name" value="YhbY-like_sf"/>
</dbReference>
<dbReference type="SMART" id="SM01103">
    <property type="entry name" value="CRS1_YhbY"/>
    <property type="match status" value="1"/>
</dbReference>
<gene>
    <name evidence="4" type="primary">yhbY</name>
    <name evidence="4" type="ORF">E7201_11230</name>
</gene>
<dbReference type="SUPFAM" id="SSF75471">
    <property type="entry name" value="YhbY-like"/>
    <property type="match status" value="1"/>
</dbReference>
<dbReference type="InterPro" id="IPR001890">
    <property type="entry name" value="RNA-binding_CRM"/>
</dbReference>
<dbReference type="PROSITE" id="PS51295">
    <property type="entry name" value="CRM"/>
    <property type="match status" value="1"/>
</dbReference>
<dbReference type="Proteomes" id="UP000761380">
    <property type="component" value="Unassembled WGS sequence"/>
</dbReference>
<evidence type="ECO:0000256" key="2">
    <source>
        <dbReference type="PROSITE-ProRule" id="PRU00626"/>
    </source>
</evidence>
<keyword evidence="1 2" id="KW-0694">RNA-binding</keyword>
<accession>A0A927WPW6</accession>
<dbReference type="NCBIfam" id="TIGR00253">
    <property type="entry name" value="RNA_bind_YhbY"/>
    <property type="match status" value="1"/>
</dbReference>
<comment type="caution">
    <text evidence="4">The sequence shown here is derived from an EMBL/GenBank/DDBJ whole genome shotgun (WGS) entry which is preliminary data.</text>
</comment>
<dbReference type="InterPro" id="IPR017924">
    <property type="entry name" value="RNA-binding_YhbY"/>
</dbReference>
<sequence>MLRNSLTGKQKSFLRSMGQKLEPVVMMGKEGVTPTVVKAAQEAIKKRELIKVRVLQNCLEEPEDAITMLAERADVNLVQIIGRNGLLFKRNYDKPKIELP</sequence>
<dbReference type="PANTHER" id="PTHR40065">
    <property type="entry name" value="RNA-BINDING PROTEIN YHBY"/>
    <property type="match status" value="1"/>
</dbReference>
<evidence type="ECO:0000313" key="5">
    <source>
        <dbReference type="Proteomes" id="UP000761380"/>
    </source>
</evidence>
<dbReference type="EMBL" id="SVBY01000127">
    <property type="protein sequence ID" value="MBE6093715.1"/>
    <property type="molecule type" value="Genomic_DNA"/>
</dbReference>
<reference evidence="4" key="1">
    <citation type="submission" date="2019-04" db="EMBL/GenBank/DDBJ databases">
        <title>Evolution of Biomass-Degrading Anaerobic Consortia Revealed by Metagenomics.</title>
        <authorList>
            <person name="Peng X."/>
        </authorList>
    </citation>
    <scope>NUCLEOTIDE SEQUENCE</scope>
    <source>
        <strain evidence="4">SIG240</strain>
    </source>
</reference>
<dbReference type="InterPro" id="IPR051925">
    <property type="entry name" value="RNA-binding_domain"/>
</dbReference>
<evidence type="ECO:0000313" key="4">
    <source>
        <dbReference type="EMBL" id="MBE6093715.1"/>
    </source>
</evidence>
<name>A0A927WPW6_SELRU</name>
<evidence type="ECO:0000259" key="3">
    <source>
        <dbReference type="PROSITE" id="PS51295"/>
    </source>
</evidence>
<evidence type="ECO:0000256" key="1">
    <source>
        <dbReference type="ARBA" id="ARBA00022884"/>
    </source>
</evidence>
<protein>
    <submittedName>
        <fullName evidence="4">Ribosome assembly RNA-binding protein YhbY</fullName>
    </submittedName>
</protein>
<feature type="domain" description="CRM" evidence="3">
    <location>
        <begin position="4"/>
        <end position="100"/>
    </location>
</feature>
<dbReference type="Pfam" id="PF01985">
    <property type="entry name" value="CRS1_YhbY"/>
    <property type="match status" value="1"/>
</dbReference>
<dbReference type="Gene3D" id="3.30.110.60">
    <property type="entry name" value="YhbY-like"/>
    <property type="match status" value="1"/>
</dbReference>
<organism evidence="4 5">
    <name type="scientific">Selenomonas ruminantium</name>
    <dbReference type="NCBI Taxonomy" id="971"/>
    <lineage>
        <taxon>Bacteria</taxon>
        <taxon>Bacillati</taxon>
        <taxon>Bacillota</taxon>
        <taxon>Negativicutes</taxon>
        <taxon>Selenomonadales</taxon>
        <taxon>Selenomonadaceae</taxon>
        <taxon>Selenomonas</taxon>
    </lineage>
</organism>
<dbReference type="PANTHER" id="PTHR40065:SF3">
    <property type="entry name" value="RNA-BINDING PROTEIN YHBY"/>
    <property type="match status" value="1"/>
</dbReference>
<dbReference type="AlphaFoldDB" id="A0A927WPW6"/>
<dbReference type="GO" id="GO:0003723">
    <property type="term" value="F:RNA binding"/>
    <property type="evidence" value="ECO:0007669"/>
    <property type="project" value="UniProtKB-UniRule"/>
</dbReference>
<proteinExistence type="predicted"/>